<dbReference type="InterPro" id="IPR003593">
    <property type="entry name" value="AAA+_ATPase"/>
</dbReference>
<dbReference type="GO" id="GO:0005737">
    <property type="term" value="C:cytoplasm"/>
    <property type="evidence" value="ECO:0007669"/>
    <property type="project" value="UniProtKB-SubCell"/>
</dbReference>
<reference evidence="14 15" key="1">
    <citation type="submission" date="2020-08" db="EMBL/GenBank/DDBJ databases">
        <title>Genomic Encyclopedia of Type Strains, Phase IV (KMG-IV): sequencing the most valuable type-strain genomes for metagenomic binning, comparative biology and taxonomic classification.</title>
        <authorList>
            <person name="Goeker M."/>
        </authorList>
    </citation>
    <scope>NUCLEOTIDE SEQUENCE [LARGE SCALE GENOMIC DNA]</scope>
    <source>
        <strain evidence="14 15">DSM 106146</strain>
    </source>
</reference>
<dbReference type="GO" id="GO:0006275">
    <property type="term" value="P:regulation of DNA replication"/>
    <property type="evidence" value="ECO:0007669"/>
    <property type="project" value="UniProtKB-UniRule"/>
</dbReference>
<dbReference type="InterPro" id="IPR027417">
    <property type="entry name" value="P-loop_NTPase"/>
</dbReference>
<feature type="region of interest" description="Domain III, AAA+ region" evidence="8">
    <location>
        <begin position="117"/>
        <end position="333"/>
    </location>
</feature>
<proteinExistence type="inferred from homology"/>
<dbReference type="Proteomes" id="UP000543642">
    <property type="component" value="Unassembled WGS sequence"/>
</dbReference>
<dbReference type="Gene3D" id="3.30.300.180">
    <property type="match status" value="1"/>
</dbReference>
<sequence length="456" mass="51760">MIHIIQEKWNEILNKMKIEYDISPAAFNAWIKPFYPHSIVDNVVYITKKVNGDEDPSAVEHLINYTANRYQPFFQVAISEVMNCQLEVKIVTPDSVVEHEPAKPAPAPALTYSINTTLNPKYTFDTFVVGKNNELAHATALAVAEEPGVYANPLFIYGGVGLGKTHLMHSIAHYVLSKDPNKHILYVTSEEFTNELISSIKNQRNEEFKRKYRAVDMLLIDDIQFIVGKESTQEEFFHTFNALYEGKKQIIISSDKPPKDIEGLEDRLISRFKVGVTVDVQPPNYETRMAILNKRAELDNITASQECLHYVADNIKSNIRELEGALKQIHNLSRLRNLPITLDLVKEALENIINPDVSRPVTVEGIIDVVADHFNITPQDIRGTKRSRNIAYPRQIAMYLCRHMTDNSLQSIGELMGNKDHSTVLHGIDKIEKDLVSDENLNNTMDILKKKISPGK</sequence>
<dbReference type="InterPro" id="IPR018312">
    <property type="entry name" value="Chromosome_initiator_DnaA_CS"/>
</dbReference>
<evidence type="ECO:0000259" key="12">
    <source>
        <dbReference type="SMART" id="SM00382"/>
    </source>
</evidence>
<dbReference type="GO" id="GO:0006270">
    <property type="term" value="P:DNA replication initiation"/>
    <property type="evidence" value="ECO:0007669"/>
    <property type="project" value="UniProtKB-UniRule"/>
</dbReference>
<dbReference type="GO" id="GO:0008289">
    <property type="term" value="F:lipid binding"/>
    <property type="evidence" value="ECO:0007669"/>
    <property type="project" value="UniProtKB-KW"/>
</dbReference>
<comment type="caution">
    <text evidence="8">Lacks conserved residue(s) required for the propagation of feature annotation.</text>
</comment>
<gene>
    <name evidence="8" type="primary">dnaA</name>
    <name evidence="14" type="ORF">HNP82_002681</name>
</gene>
<dbReference type="SMART" id="SM00760">
    <property type="entry name" value="Bac_DnaA_C"/>
    <property type="match status" value="1"/>
</dbReference>
<comment type="subunit">
    <text evidence="8">Oligomerizes as a right-handed, spiral filament on DNA at oriC.</text>
</comment>
<feature type="binding site" evidence="8">
    <location>
        <position position="163"/>
    </location>
    <ligand>
        <name>ATP</name>
        <dbReference type="ChEBI" id="CHEBI:30616"/>
    </ligand>
</feature>
<feature type="domain" description="Chromosomal replication initiator DnaA C-terminal" evidence="13">
    <location>
        <begin position="362"/>
        <end position="431"/>
    </location>
</feature>
<keyword evidence="15" id="KW-1185">Reference proteome</keyword>
<dbReference type="FunFam" id="3.40.50.300:FF:000668">
    <property type="entry name" value="Chromosomal replication initiator protein DnaA"/>
    <property type="match status" value="1"/>
</dbReference>
<evidence type="ECO:0000313" key="14">
    <source>
        <dbReference type="EMBL" id="MBB5265535.1"/>
    </source>
</evidence>
<evidence type="ECO:0000256" key="8">
    <source>
        <dbReference type="HAMAP-Rule" id="MF_00377"/>
    </source>
</evidence>
<dbReference type="SUPFAM" id="SSF48295">
    <property type="entry name" value="TrpR-like"/>
    <property type="match status" value="1"/>
</dbReference>
<evidence type="ECO:0000256" key="10">
    <source>
        <dbReference type="RuleBase" id="RU000577"/>
    </source>
</evidence>
<keyword evidence="5 8" id="KW-0067">ATP-binding</keyword>
<comment type="domain">
    <text evidence="8">Domain I is involved in oligomerization and binding regulators, domain II is flexibile and of varying length in different bacteria, domain III forms the AAA+ region, while domain IV binds dsDNA.</text>
</comment>
<dbReference type="CDD" id="cd00009">
    <property type="entry name" value="AAA"/>
    <property type="match status" value="1"/>
</dbReference>
<comment type="function">
    <text evidence="8 10">Plays an essential role in the initiation and regulation of chromosomal replication. ATP-DnaA binds to the origin of replication (oriC) to initiate formation of the DNA replication initiation complex once per cell cycle. Binds the DnaA box (a 9 base pair repeat at the origin) and separates the double-stranded (ds)DNA. Forms a right-handed helical filament on oriC DNA; dsDNA binds to the exterior of the filament while single-stranded (ss)DNA is stabiized in the filament's interior. The ATP-DnaA-oriC complex binds and stabilizes one strand of the AT-rich DNA unwinding element (DUE), permitting loading of DNA polymerase. After initiation quickly degrades to an ADP-DnaA complex that is not apt for DNA replication. Binds acidic phospholipids.</text>
</comment>
<feature type="binding site" evidence="8">
    <location>
        <position position="161"/>
    </location>
    <ligand>
        <name>ATP</name>
        <dbReference type="ChEBI" id="CHEBI:30616"/>
    </ligand>
</feature>
<keyword evidence="6 8" id="KW-0446">Lipid-binding</keyword>
<dbReference type="Gene3D" id="1.10.8.60">
    <property type="match status" value="1"/>
</dbReference>
<dbReference type="PANTHER" id="PTHR30050:SF2">
    <property type="entry name" value="CHROMOSOMAL REPLICATION INITIATOR PROTEIN DNAA"/>
    <property type="match status" value="1"/>
</dbReference>
<evidence type="ECO:0000313" key="15">
    <source>
        <dbReference type="Proteomes" id="UP000543642"/>
    </source>
</evidence>
<evidence type="ECO:0000256" key="11">
    <source>
        <dbReference type="RuleBase" id="RU004227"/>
    </source>
</evidence>
<dbReference type="SUPFAM" id="SSF52540">
    <property type="entry name" value="P-loop containing nucleoside triphosphate hydrolases"/>
    <property type="match status" value="1"/>
</dbReference>
<dbReference type="CDD" id="cd06571">
    <property type="entry name" value="Bac_DnaA_C"/>
    <property type="match status" value="1"/>
</dbReference>
<dbReference type="Gene3D" id="1.10.1750.10">
    <property type="match status" value="1"/>
</dbReference>
<evidence type="ECO:0000256" key="3">
    <source>
        <dbReference type="ARBA" id="ARBA00022705"/>
    </source>
</evidence>
<comment type="caution">
    <text evidence="14">The sequence shown here is derived from an EMBL/GenBank/DDBJ whole genome shotgun (WGS) entry which is preliminary data.</text>
</comment>
<keyword evidence="3 8" id="KW-0235">DNA replication</keyword>
<feature type="region of interest" description="Domain I, interacts with DnaA modulators" evidence="8">
    <location>
        <begin position="1"/>
        <end position="103"/>
    </location>
</feature>
<dbReference type="InterPro" id="IPR001957">
    <property type="entry name" value="Chromosome_initiator_DnaA"/>
</dbReference>
<comment type="subcellular location">
    <subcellularLocation>
        <location evidence="8">Cytoplasm</location>
    </subcellularLocation>
</comment>
<evidence type="ECO:0000256" key="4">
    <source>
        <dbReference type="ARBA" id="ARBA00022741"/>
    </source>
</evidence>
<dbReference type="PROSITE" id="PS01008">
    <property type="entry name" value="DNAA"/>
    <property type="match status" value="1"/>
</dbReference>
<dbReference type="Pfam" id="PF00308">
    <property type="entry name" value="Bac_DnaA"/>
    <property type="match status" value="1"/>
</dbReference>
<feature type="domain" description="AAA+ ATPase" evidence="12">
    <location>
        <begin position="150"/>
        <end position="280"/>
    </location>
</feature>
<dbReference type="RefSeq" id="WP_183775475.1">
    <property type="nucleotide sequence ID" value="NZ_CAWVEG010000073.1"/>
</dbReference>
<protein>
    <recommendedName>
        <fullName evidence="8 9">Chromosomal replication initiator protein DnaA</fullName>
    </recommendedName>
</protein>
<dbReference type="EMBL" id="JACHFW010000012">
    <property type="protein sequence ID" value="MBB5265535.1"/>
    <property type="molecule type" value="Genomic_DNA"/>
</dbReference>
<dbReference type="GO" id="GO:0005524">
    <property type="term" value="F:ATP binding"/>
    <property type="evidence" value="ECO:0007669"/>
    <property type="project" value="UniProtKB-UniRule"/>
</dbReference>
<keyword evidence="2 8" id="KW-0963">Cytoplasm</keyword>
<evidence type="ECO:0000256" key="2">
    <source>
        <dbReference type="ARBA" id="ARBA00022490"/>
    </source>
</evidence>
<dbReference type="InterPro" id="IPR013317">
    <property type="entry name" value="DnaA_dom"/>
</dbReference>
<evidence type="ECO:0000256" key="1">
    <source>
        <dbReference type="ARBA" id="ARBA00006583"/>
    </source>
</evidence>
<feature type="binding site" evidence="8">
    <location>
        <position position="165"/>
    </location>
    <ligand>
        <name>ATP</name>
        <dbReference type="ChEBI" id="CHEBI:30616"/>
    </ligand>
</feature>
<dbReference type="Gene3D" id="3.40.50.300">
    <property type="entry name" value="P-loop containing nucleotide triphosphate hydrolases"/>
    <property type="match status" value="1"/>
</dbReference>
<name>A0A7W8HD73_9FIRM</name>
<dbReference type="AlphaFoldDB" id="A0A7W8HD73"/>
<dbReference type="GO" id="GO:0003688">
    <property type="term" value="F:DNA replication origin binding"/>
    <property type="evidence" value="ECO:0007669"/>
    <property type="project" value="UniProtKB-UniRule"/>
</dbReference>
<dbReference type="PANTHER" id="PTHR30050">
    <property type="entry name" value="CHROMOSOMAL REPLICATION INITIATOR PROTEIN DNAA"/>
    <property type="match status" value="1"/>
</dbReference>
<comment type="similarity">
    <text evidence="1 8 11">Belongs to the DnaA family.</text>
</comment>
<evidence type="ECO:0000256" key="6">
    <source>
        <dbReference type="ARBA" id="ARBA00023121"/>
    </source>
</evidence>
<keyword evidence="4 8" id="KW-0547">Nucleotide-binding</keyword>
<dbReference type="SMART" id="SM00382">
    <property type="entry name" value="AAA"/>
    <property type="match status" value="1"/>
</dbReference>
<dbReference type="InterPro" id="IPR010921">
    <property type="entry name" value="Trp_repressor/repl_initiator"/>
</dbReference>
<accession>A0A7W8HD73</accession>
<dbReference type="Pfam" id="PF08299">
    <property type="entry name" value="Bac_DnaA_C"/>
    <property type="match status" value="1"/>
</dbReference>
<keyword evidence="7 8" id="KW-0238">DNA-binding</keyword>
<dbReference type="InterPro" id="IPR013159">
    <property type="entry name" value="DnaA_C"/>
</dbReference>
<evidence type="ECO:0000256" key="9">
    <source>
        <dbReference type="NCBIfam" id="TIGR00362"/>
    </source>
</evidence>
<dbReference type="InterPro" id="IPR038454">
    <property type="entry name" value="DnaA_N_sf"/>
</dbReference>
<dbReference type="HAMAP" id="MF_00377">
    <property type="entry name" value="DnaA_bact"/>
    <property type="match status" value="1"/>
</dbReference>
<evidence type="ECO:0000259" key="13">
    <source>
        <dbReference type="SMART" id="SM00760"/>
    </source>
</evidence>
<dbReference type="PRINTS" id="PR00051">
    <property type="entry name" value="DNAA"/>
</dbReference>
<dbReference type="NCBIfam" id="TIGR00362">
    <property type="entry name" value="DnaA"/>
    <property type="match status" value="1"/>
</dbReference>
<feature type="binding site" evidence="8">
    <location>
        <position position="164"/>
    </location>
    <ligand>
        <name>ATP</name>
        <dbReference type="ChEBI" id="CHEBI:30616"/>
    </ligand>
</feature>
<evidence type="ECO:0000256" key="5">
    <source>
        <dbReference type="ARBA" id="ARBA00022840"/>
    </source>
</evidence>
<evidence type="ECO:0000256" key="7">
    <source>
        <dbReference type="ARBA" id="ARBA00023125"/>
    </source>
</evidence>
<dbReference type="GO" id="GO:0005886">
    <property type="term" value="C:plasma membrane"/>
    <property type="evidence" value="ECO:0007669"/>
    <property type="project" value="TreeGrafter"/>
</dbReference>
<organism evidence="14 15">
    <name type="scientific">Catenibacillus scindens</name>
    <dbReference type="NCBI Taxonomy" id="673271"/>
    <lineage>
        <taxon>Bacteria</taxon>
        <taxon>Bacillati</taxon>
        <taxon>Bacillota</taxon>
        <taxon>Clostridia</taxon>
        <taxon>Lachnospirales</taxon>
        <taxon>Lachnospiraceae</taxon>
        <taxon>Catenibacillus</taxon>
    </lineage>
</organism>
<feature type="region of interest" description="Domain IV, binds dsDNA" evidence="8">
    <location>
        <begin position="334"/>
        <end position="456"/>
    </location>
</feature>
<dbReference type="InterPro" id="IPR020591">
    <property type="entry name" value="Chromosome_initiator_DnaA-like"/>
</dbReference>